<accession>A0A2J6SPT9</accession>
<evidence type="ECO:0000256" key="1">
    <source>
        <dbReference type="SAM" id="MobiDB-lite"/>
    </source>
</evidence>
<protein>
    <submittedName>
        <fullName evidence="2">Uncharacterized protein</fullName>
    </submittedName>
</protein>
<dbReference type="EMBL" id="KZ613895">
    <property type="protein sequence ID" value="PMD52740.1"/>
    <property type="molecule type" value="Genomic_DNA"/>
</dbReference>
<evidence type="ECO:0000313" key="2">
    <source>
        <dbReference type="EMBL" id="PMD52740.1"/>
    </source>
</evidence>
<name>A0A2J6SPT9_9HELO</name>
<dbReference type="InParanoid" id="A0A2J6SPT9"/>
<reference evidence="2 3" key="1">
    <citation type="submission" date="2016-04" db="EMBL/GenBank/DDBJ databases">
        <title>A degradative enzymes factory behind the ericoid mycorrhizal symbiosis.</title>
        <authorList>
            <consortium name="DOE Joint Genome Institute"/>
            <person name="Martino E."/>
            <person name="Morin E."/>
            <person name="Grelet G."/>
            <person name="Kuo A."/>
            <person name="Kohler A."/>
            <person name="Daghino S."/>
            <person name="Barry K."/>
            <person name="Choi C."/>
            <person name="Cichocki N."/>
            <person name="Clum A."/>
            <person name="Copeland A."/>
            <person name="Hainaut M."/>
            <person name="Haridas S."/>
            <person name="Labutti K."/>
            <person name="Lindquist E."/>
            <person name="Lipzen A."/>
            <person name="Khouja H.-R."/>
            <person name="Murat C."/>
            <person name="Ohm R."/>
            <person name="Olson A."/>
            <person name="Spatafora J."/>
            <person name="Veneault-Fourrey C."/>
            <person name="Henrissat B."/>
            <person name="Grigoriev I."/>
            <person name="Martin F."/>
            <person name="Perotto S."/>
        </authorList>
    </citation>
    <scope>NUCLEOTIDE SEQUENCE [LARGE SCALE GENOMIC DNA]</scope>
    <source>
        <strain evidence="2 3">E</strain>
    </source>
</reference>
<dbReference type="RefSeq" id="XP_024729644.1">
    <property type="nucleotide sequence ID" value="XM_024881517.1"/>
</dbReference>
<gene>
    <name evidence="2" type="ORF">K444DRAFT_619450</name>
</gene>
<keyword evidence="3" id="KW-1185">Reference proteome</keyword>
<feature type="region of interest" description="Disordered" evidence="1">
    <location>
        <begin position="1"/>
        <end position="108"/>
    </location>
</feature>
<feature type="compositionally biased region" description="Polar residues" evidence="1">
    <location>
        <begin position="1"/>
        <end position="12"/>
    </location>
</feature>
<dbReference type="GeneID" id="36589594"/>
<evidence type="ECO:0000313" key="3">
    <source>
        <dbReference type="Proteomes" id="UP000235371"/>
    </source>
</evidence>
<proteinExistence type="predicted"/>
<organism evidence="2 3">
    <name type="scientific">Hyaloscypha bicolor E</name>
    <dbReference type="NCBI Taxonomy" id="1095630"/>
    <lineage>
        <taxon>Eukaryota</taxon>
        <taxon>Fungi</taxon>
        <taxon>Dikarya</taxon>
        <taxon>Ascomycota</taxon>
        <taxon>Pezizomycotina</taxon>
        <taxon>Leotiomycetes</taxon>
        <taxon>Helotiales</taxon>
        <taxon>Hyaloscyphaceae</taxon>
        <taxon>Hyaloscypha</taxon>
        <taxon>Hyaloscypha bicolor</taxon>
    </lineage>
</organism>
<dbReference type="Proteomes" id="UP000235371">
    <property type="component" value="Unassembled WGS sequence"/>
</dbReference>
<sequence length="181" mass="19766">MSSRGSSYSGPTNLPPTALERAAAKAQRAREKEQQQDFDPYLDTRAGASPSSSTFPHFQSVDWAPTPTSAVKEGEEKDSTTSTPTTYLSAVDWGATDEPSGTSGLGNARGGEVKRGVYEAWHLTYEPMRRPSRGLYVWECVKMNPAHFPTVAQEKQERRCETCGHWLAPVEWVESGGIGVG</sequence>
<dbReference type="AlphaFoldDB" id="A0A2J6SPT9"/>